<dbReference type="InterPro" id="IPR000600">
    <property type="entry name" value="ROK"/>
</dbReference>
<dbReference type="SUPFAM" id="SSF46785">
    <property type="entry name" value="Winged helix' DNA-binding domain"/>
    <property type="match status" value="1"/>
</dbReference>
<dbReference type="InterPro" id="IPR049874">
    <property type="entry name" value="ROK_cs"/>
</dbReference>
<protein>
    <submittedName>
        <fullName evidence="3">Making large colonies protein</fullName>
    </submittedName>
</protein>
<dbReference type="Pfam" id="PF12802">
    <property type="entry name" value="MarR_2"/>
    <property type="match status" value="1"/>
</dbReference>
<dbReference type="Proteomes" id="UP000266895">
    <property type="component" value="Chromosome"/>
</dbReference>
<dbReference type="Gene3D" id="3.30.420.40">
    <property type="match status" value="2"/>
</dbReference>
<organism evidence="3 4">
    <name type="scientific">Actinomyces howellii</name>
    <dbReference type="NCBI Taxonomy" id="52771"/>
    <lineage>
        <taxon>Bacteria</taxon>
        <taxon>Bacillati</taxon>
        <taxon>Actinomycetota</taxon>
        <taxon>Actinomycetes</taxon>
        <taxon>Actinomycetales</taxon>
        <taxon>Actinomycetaceae</taxon>
        <taxon>Actinomyces</taxon>
    </lineage>
</organism>
<dbReference type="PANTHER" id="PTHR18964:SF149">
    <property type="entry name" value="BIFUNCTIONAL UDP-N-ACETYLGLUCOSAMINE 2-EPIMERASE_N-ACETYLMANNOSAMINE KINASE"/>
    <property type="match status" value="1"/>
</dbReference>
<evidence type="ECO:0000256" key="1">
    <source>
        <dbReference type="ARBA" id="ARBA00006479"/>
    </source>
</evidence>
<feature type="domain" description="HTH marR-type" evidence="2">
    <location>
        <begin position="13"/>
        <end position="58"/>
    </location>
</feature>
<dbReference type="Pfam" id="PF00480">
    <property type="entry name" value="ROK"/>
    <property type="match status" value="1"/>
</dbReference>
<dbReference type="KEGG" id="ahw:NCTC11636_00063"/>
<proteinExistence type="inferred from homology"/>
<evidence type="ECO:0000313" key="4">
    <source>
        <dbReference type="Proteomes" id="UP000266895"/>
    </source>
</evidence>
<evidence type="ECO:0000259" key="2">
    <source>
        <dbReference type="Pfam" id="PF12802"/>
    </source>
</evidence>
<dbReference type="Gene3D" id="1.10.10.10">
    <property type="entry name" value="Winged helix-like DNA-binding domain superfamily/Winged helix DNA-binding domain"/>
    <property type="match status" value="1"/>
</dbReference>
<accession>A0A448HD20</accession>
<dbReference type="SUPFAM" id="SSF53067">
    <property type="entry name" value="Actin-like ATPase domain"/>
    <property type="match status" value="1"/>
</dbReference>
<reference evidence="3 4" key="1">
    <citation type="submission" date="2018-12" db="EMBL/GenBank/DDBJ databases">
        <authorList>
            <consortium name="Pathogen Informatics"/>
        </authorList>
    </citation>
    <scope>NUCLEOTIDE SEQUENCE [LARGE SCALE GENOMIC DNA]</scope>
    <source>
        <strain evidence="3 4">NCTC11636</strain>
    </source>
</reference>
<comment type="similarity">
    <text evidence="1">Belongs to the ROK (NagC/XylR) family.</text>
</comment>
<dbReference type="PANTHER" id="PTHR18964">
    <property type="entry name" value="ROK (REPRESSOR, ORF, KINASE) FAMILY"/>
    <property type="match status" value="1"/>
</dbReference>
<dbReference type="InterPro" id="IPR043129">
    <property type="entry name" value="ATPase_NBD"/>
</dbReference>
<dbReference type="AlphaFoldDB" id="A0A448HD20"/>
<dbReference type="EMBL" id="LR134350">
    <property type="protein sequence ID" value="VEG25493.1"/>
    <property type="molecule type" value="Genomic_DNA"/>
</dbReference>
<name>A0A448HD20_9ACTO</name>
<evidence type="ECO:0000313" key="3">
    <source>
        <dbReference type="EMBL" id="VEG25493.1"/>
    </source>
</evidence>
<sequence length="380" mass="39185">MPVSGSRRSPGSQVLVALVAAGPLSRAELGRRLGMSPPTVTRVVRPLLRSGAVAERPPRERSGPGRPTRRLAVVEGSAAFLGVKLTENRLYAVLTDPLGTVLAQEDPPLECTEAEAVVALIATVMARLSRRAGRAVDGIGISLGGAVVDHRLVKVATFLGWREVALADLVSAATGAPCTVANDVRAFAYAEALFGAGRDKDPFALVTVGAGIGCGIVVGGEVVPGARGAAGSVGHLPVAEGGPACEVGHAGCARAVASTSGIRAALTQRLGREVGLAEALGPGLRDLPEVRDVLRRAAGATGVLVGTLIAFLEPELTVVSGEGVGVIAAHRDAFDEEVARLRHWAASPAPIVLRPFEFDEWARGAAALAVKRWTETVDWH</sequence>
<keyword evidence="4" id="KW-1185">Reference proteome</keyword>
<gene>
    <name evidence="3" type="primary">mlc_1</name>
    <name evidence="3" type="ORF">NCTC11636_00063</name>
</gene>
<dbReference type="PROSITE" id="PS01125">
    <property type="entry name" value="ROK"/>
    <property type="match status" value="1"/>
</dbReference>
<dbReference type="InterPro" id="IPR036388">
    <property type="entry name" value="WH-like_DNA-bd_sf"/>
</dbReference>
<dbReference type="InterPro" id="IPR000835">
    <property type="entry name" value="HTH_MarR-typ"/>
</dbReference>
<dbReference type="InterPro" id="IPR036390">
    <property type="entry name" value="WH_DNA-bd_sf"/>
</dbReference>